<proteinExistence type="predicted"/>
<evidence type="ECO:0000313" key="2">
    <source>
        <dbReference type="EMBL" id="KXB79344.1"/>
    </source>
</evidence>
<evidence type="ECO:0000256" key="1">
    <source>
        <dbReference type="SAM" id="Phobius"/>
    </source>
</evidence>
<feature type="transmembrane region" description="Helical" evidence="1">
    <location>
        <begin position="7"/>
        <end position="27"/>
    </location>
</feature>
<dbReference type="GeneID" id="78352372"/>
<organism evidence="2 4">
    <name type="scientific">Varibaculum cambriense</name>
    <dbReference type="NCBI Taxonomy" id="184870"/>
    <lineage>
        <taxon>Bacteria</taxon>
        <taxon>Bacillati</taxon>
        <taxon>Actinomycetota</taxon>
        <taxon>Actinomycetes</taxon>
        <taxon>Actinomycetales</taxon>
        <taxon>Actinomycetaceae</taxon>
        <taxon>Varibaculum</taxon>
    </lineage>
</organism>
<dbReference type="Proteomes" id="UP000243201">
    <property type="component" value="Unassembled WGS sequence"/>
</dbReference>
<evidence type="ECO:0000313" key="3">
    <source>
        <dbReference type="EMBL" id="PMB89545.1"/>
    </source>
</evidence>
<keyword evidence="5" id="KW-1185">Reference proteome</keyword>
<evidence type="ECO:0008006" key="6">
    <source>
        <dbReference type="Google" id="ProtNLM"/>
    </source>
</evidence>
<accession>A0AB34WX67</accession>
<comment type="caution">
    <text evidence="2">The sequence shown here is derived from an EMBL/GenBank/DDBJ whole genome shotgun (WGS) entry which is preliminary data.</text>
</comment>
<gene>
    <name evidence="3" type="ORF">CJ240_07285</name>
    <name evidence="2" type="ORF">HMPREF1862_01967</name>
</gene>
<feature type="transmembrane region" description="Helical" evidence="1">
    <location>
        <begin position="33"/>
        <end position="57"/>
    </location>
</feature>
<reference evidence="2 4" key="1">
    <citation type="submission" date="2016-01" db="EMBL/GenBank/DDBJ databases">
        <authorList>
            <person name="Mitreva M."/>
            <person name="Pepin K.H."/>
            <person name="Mihindukulasuriya K.A."/>
            <person name="Fulton R."/>
            <person name="Fronick C."/>
            <person name="O'Laughlin M."/>
            <person name="Miner T."/>
            <person name="Herter B."/>
            <person name="Rosa B.A."/>
            <person name="Cordes M."/>
            <person name="Tomlinson C."/>
            <person name="Wollam A."/>
            <person name="Palsikar V.B."/>
            <person name="Mardis E.R."/>
            <person name="Wilson R.K."/>
        </authorList>
    </citation>
    <scope>NUCLEOTIDE SEQUENCE [LARGE SCALE GENOMIC DNA]</scope>
    <source>
        <strain evidence="2 4">DNF00696</strain>
    </source>
</reference>
<evidence type="ECO:0000313" key="5">
    <source>
        <dbReference type="Proteomes" id="UP000243201"/>
    </source>
</evidence>
<dbReference type="Proteomes" id="UP000070572">
    <property type="component" value="Unassembled WGS sequence"/>
</dbReference>
<dbReference type="AlphaFoldDB" id="A0AB34WX67"/>
<reference evidence="3 5" key="2">
    <citation type="submission" date="2017-09" db="EMBL/GenBank/DDBJ databases">
        <title>Bacterial strain isolated from the female urinary microbiota.</title>
        <authorList>
            <person name="Thomas-White K."/>
            <person name="Kumar N."/>
            <person name="Forster S."/>
            <person name="Putonti C."/>
            <person name="Lawley T."/>
            <person name="Wolfe A.J."/>
        </authorList>
    </citation>
    <scope>NUCLEOTIDE SEQUENCE [LARGE SCALE GENOMIC DNA]</scope>
    <source>
        <strain evidence="3 5">UMB0744</strain>
    </source>
</reference>
<keyword evidence="1" id="KW-0472">Membrane</keyword>
<dbReference type="EMBL" id="PNGC01000002">
    <property type="protein sequence ID" value="PMB89545.1"/>
    <property type="molecule type" value="Genomic_DNA"/>
</dbReference>
<sequence>MLKVFAWIFTILCVVLLAVGALILYVIDTDSSFPFGGGIMVLAAPVFGVIGCVLWGVEITKTNRDEK</sequence>
<name>A0AB34WX67_9ACTO</name>
<protein>
    <recommendedName>
        <fullName evidence="6">DUF3098 domain-containing protein</fullName>
    </recommendedName>
</protein>
<keyword evidence="1" id="KW-0812">Transmembrane</keyword>
<dbReference type="EMBL" id="LSDN01000028">
    <property type="protein sequence ID" value="KXB79344.1"/>
    <property type="molecule type" value="Genomic_DNA"/>
</dbReference>
<evidence type="ECO:0000313" key="4">
    <source>
        <dbReference type="Proteomes" id="UP000070572"/>
    </source>
</evidence>
<dbReference type="RefSeq" id="WP_022864585.1">
    <property type="nucleotide sequence ID" value="NZ_CAUPGC010000004.1"/>
</dbReference>
<keyword evidence="1" id="KW-1133">Transmembrane helix</keyword>